<dbReference type="Gene3D" id="1.10.10.60">
    <property type="entry name" value="Homeodomain-like"/>
    <property type="match status" value="1"/>
</dbReference>
<dbReference type="InterPro" id="IPR017930">
    <property type="entry name" value="Myb_dom"/>
</dbReference>
<feature type="non-terminal residue" evidence="4">
    <location>
        <position position="77"/>
    </location>
</feature>
<evidence type="ECO:0000313" key="4">
    <source>
        <dbReference type="EMBL" id="JAA89591.1"/>
    </source>
</evidence>
<dbReference type="AlphaFoldDB" id="S4PB49"/>
<evidence type="ECO:0000259" key="3">
    <source>
        <dbReference type="PROSITE" id="PS51294"/>
    </source>
</evidence>
<name>S4PB49_9NEOP</name>
<dbReference type="EMBL" id="GAIX01002969">
    <property type="protein sequence ID" value="JAA89591.1"/>
    <property type="molecule type" value="Transcribed_RNA"/>
</dbReference>
<organism evidence="4">
    <name type="scientific">Pararge aegeria</name>
    <name type="common">speckled wood butterfly</name>
    <dbReference type="NCBI Taxonomy" id="116150"/>
    <lineage>
        <taxon>Eukaryota</taxon>
        <taxon>Metazoa</taxon>
        <taxon>Ecdysozoa</taxon>
        <taxon>Arthropoda</taxon>
        <taxon>Hexapoda</taxon>
        <taxon>Insecta</taxon>
        <taxon>Pterygota</taxon>
        <taxon>Neoptera</taxon>
        <taxon>Endopterygota</taxon>
        <taxon>Lepidoptera</taxon>
        <taxon>Glossata</taxon>
        <taxon>Ditrysia</taxon>
        <taxon>Papilionoidea</taxon>
        <taxon>Nymphalidae</taxon>
        <taxon>Satyrinae</taxon>
        <taxon>Satyrini</taxon>
        <taxon>Parargina</taxon>
        <taxon>Pararge</taxon>
    </lineage>
</organism>
<dbReference type="InterPro" id="IPR009057">
    <property type="entry name" value="Homeodomain-like_sf"/>
</dbReference>
<evidence type="ECO:0000256" key="1">
    <source>
        <dbReference type="ARBA" id="ARBA00004123"/>
    </source>
</evidence>
<dbReference type="SUPFAM" id="SSF46689">
    <property type="entry name" value="Homeodomain-like"/>
    <property type="match status" value="1"/>
</dbReference>
<feature type="non-terminal residue" evidence="4">
    <location>
        <position position="1"/>
    </location>
</feature>
<reference evidence="4" key="2">
    <citation type="submission" date="2013-05" db="EMBL/GenBank/DDBJ databases">
        <authorList>
            <person name="Carter J.-M."/>
            <person name="Baker S.C."/>
            <person name="Pink R."/>
            <person name="Carter D.R.F."/>
            <person name="Collins A."/>
            <person name="Tomlin J."/>
            <person name="Gibbs M."/>
            <person name="Breuker C.J."/>
        </authorList>
    </citation>
    <scope>NUCLEOTIDE SEQUENCE</scope>
    <source>
        <tissue evidence="4">Ovary</tissue>
    </source>
</reference>
<dbReference type="CDD" id="cd00167">
    <property type="entry name" value="SANT"/>
    <property type="match status" value="1"/>
</dbReference>
<dbReference type="Pfam" id="PF00249">
    <property type="entry name" value="Myb_DNA-binding"/>
    <property type="match status" value="1"/>
</dbReference>
<dbReference type="PROSITE" id="PS51294">
    <property type="entry name" value="HTH_MYB"/>
    <property type="match status" value="1"/>
</dbReference>
<proteinExistence type="predicted"/>
<comment type="subcellular location">
    <subcellularLocation>
        <location evidence="1">Nucleus</location>
    </subcellularLocation>
</comment>
<sequence length="77" mass="9189">IAKLLPGRTDNAIKNHWNSTMRRKYEPDLLDSFDTLRRKQPRAKRQEQVSDERRERVVVAFNDSSQNWTDPFNESTQ</sequence>
<reference evidence="4" key="1">
    <citation type="journal article" date="2013" name="BMC Genomics">
        <title>Unscrambling butterfly oogenesis.</title>
        <authorList>
            <person name="Carter J.M."/>
            <person name="Baker S.C."/>
            <person name="Pink R."/>
            <person name="Carter D.R."/>
            <person name="Collins A."/>
            <person name="Tomlin J."/>
            <person name="Gibbs M."/>
            <person name="Breuker C.J."/>
        </authorList>
    </citation>
    <scope>NUCLEOTIDE SEQUENCE</scope>
    <source>
        <tissue evidence="4">Ovary</tissue>
    </source>
</reference>
<feature type="domain" description="HTH myb-type" evidence="3">
    <location>
        <begin position="1"/>
        <end position="25"/>
    </location>
</feature>
<protein>
    <submittedName>
        <fullName evidence="4">Myb oncogene-like</fullName>
    </submittedName>
</protein>
<feature type="compositionally biased region" description="Basic and acidic residues" evidence="2">
    <location>
        <begin position="44"/>
        <end position="55"/>
    </location>
</feature>
<feature type="region of interest" description="Disordered" evidence="2">
    <location>
        <begin position="32"/>
        <end position="55"/>
    </location>
</feature>
<evidence type="ECO:0000256" key="2">
    <source>
        <dbReference type="SAM" id="MobiDB-lite"/>
    </source>
</evidence>
<dbReference type="InterPro" id="IPR001005">
    <property type="entry name" value="SANT/Myb"/>
</dbReference>
<accession>S4PB49</accession>
<dbReference type="GO" id="GO:0005634">
    <property type="term" value="C:nucleus"/>
    <property type="evidence" value="ECO:0007669"/>
    <property type="project" value="UniProtKB-SubCell"/>
</dbReference>